<dbReference type="PROSITE" id="PS51194">
    <property type="entry name" value="HELICASE_CTER"/>
    <property type="match status" value="1"/>
</dbReference>
<dbReference type="SUPFAM" id="SSF52540">
    <property type="entry name" value="P-loop containing nucleoside triphosphate hydrolases"/>
    <property type="match status" value="1"/>
</dbReference>
<dbReference type="GO" id="GO:0005524">
    <property type="term" value="F:ATP binding"/>
    <property type="evidence" value="ECO:0007669"/>
    <property type="project" value="UniProtKB-KW"/>
</dbReference>
<reference evidence="15" key="2">
    <citation type="submission" date="2025-08" db="UniProtKB">
        <authorList>
            <consortium name="RefSeq"/>
        </authorList>
    </citation>
    <scope>IDENTIFICATION</scope>
    <source>
        <tissue evidence="15">Leaf</tissue>
    </source>
</reference>
<sequence length="1344" mass="148480">MDSSSVQLIQDDEEDFDWEAAVREIDVACLSTAAKTLETPPPPPPPPPFEAAVEGNKLWKNQQLNKFQNNCRQSTLDKFISSGSSKPSTDNEIKVCGEDEQNRVQERACYVDIDPEAAKTWIYPDNVSRREYQLSIAKTALFSNTLVALPTGLGKTLIAAVVMFNYFRWFPEGKIVFAAPSRPLVMQQIEACHNIVGIPQEWAIDMTGLTSPPKRASLWKSKRVFFVTPQVLEKDIQSGACLVKYLVCLVIDEAHRAMGNYSYCVAVRELLAVPVEMRILALTATPGSKKETIQQVIDNLQISTLEYRNDSDVDVCPYVHNRTLELIEVPMGKDADEIHNLLLEVIRPLAARLCAMGVLPGRDPQTLSPCDLLNSRDRFRQAPPPDLSHVKCSEVEGYFGVLITLYHIRKLLSSHGIRPAHEMLEEKLRQGYFARLMSRNEAIQRTKLLMQKSLSHGAPSPKLSKMIEILVDHFTANDPANSRVIIFSNFRGSVRDILDSLAHVGSVKATQFIGQSSGKTLKGQSQKVQQAVLEKFRMGGYNVIVATSIGEEGLDIMEVDLVICFDANISPLRMIQRMGRTGRKHDGRVVVLACEGTEIKGYKRKQATGKTVGKHMQNGGMNSFNFHCSPRMIPHLLKPELQFVELSIEKFIRPAKKVKVDSPQQPEFRERLVDAEAALLGKYFLSNEAIKPSLVAFPYFQTCPSRVHRVMHSSRTGWLIDAMQLLRGLPSNTGGNFSLDYPRSTQCLLNGSVEKDTENAIDVLDPANVSATQSKLSNFEVSPSETLVAEEKHMLHSPDKVMEVLVPLPAILPSDKHTMLNSSVQDVCEVHSGGRSQLPADWEMFDVAVGDAIIVHTPPFDDNCPNDSFSRETADAIEPKSPATPAAQRDLDVADSDFSPRLTSLIESGVVPESPLSNAGDGYKKDGDIVDWQSNEEKDENLVPEQILSPKYFGNSLIIASKEVNATSCPQTREVRPPVGNETSSRSPNGLFKTESTSMPSSSPEFRTPLRNLTNSSCDEDWRMSSGKMSGSNERPFRLKRLRRIGDFVKEKKQGSAKEKPISTSTEAAFEDTVVLHKAIKHGKVKKPFEDARDFIDEEAEVSSEDVVPDSEDEVNYEDSDAYEESFIDDQSDQAVGSGQTEDTKTDMMAIYRRSLLTQSPYQPPKKSSVVTPESLTSVTTMTEGGESFGKSCTLQTQGCLKSPNLSIRNSVDSRLNMVACEAIPSSSSNALVNVVTTQSLKRKMISSRAFTLPAKNLEKEFYSDSALPSKEASISCQGNVVGSGCTLSDDQFYEGLDLDELEAQAAKLLSQRTGSSVQGKKTSEPPPQNTTLLGVPSFDLGIS</sequence>
<evidence type="ECO:0000256" key="8">
    <source>
        <dbReference type="ARBA" id="ARBA00023125"/>
    </source>
</evidence>
<dbReference type="InterPro" id="IPR001650">
    <property type="entry name" value="Helicase_C-like"/>
</dbReference>
<dbReference type="PANTHER" id="PTHR14025:SF20">
    <property type="entry name" value="FANCONI ANEMIA GROUP M PROTEIN"/>
    <property type="match status" value="1"/>
</dbReference>
<dbReference type="SMART" id="SM00490">
    <property type="entry name" value="HELICc"/>
    <property type="match status" value="1"/>
</dbReference>
<evidence type="ECO:0000256" key="2">
    <source>
        <dbReference type="ARBA" id="ARBA00009889"/>
    </source>
</evidence>
<keyword evidence="9" id="KW-0234">DNA repair</keyword>
<dbReference type="Pfam" id="PF00270">
    <property type="entry name" value="DEAD"/>
    <property type="match status" value="1"/>
</dbReference>
<dbReference type="InterPro" id="IPR011545">
    <property type="entry name" value="DEAD/DEAH_box_helicase_dom"/>
</dbReference>
<dbReference type="GO" id="GO:0016787">
    <property type="term" value="F:hydrolase activity"/>
    <property type="evidence" value="ECO:0007669"/>
    <property type="project" value="UniProtKB-KW"/>
</dbReference>
<dbReference type="FunFam" id="3.40.50.300:FF:001992">
    <property type="entry name" value="ATP-dependent RNA helicase, putative"/>
    <property type="match status" value="1"/>
</dbReference>
<dbReference type="OrthoDB" id="6513042at2759"/>
<evidence type="ECO:0000256" key="7">
    <source>
        <dbReference type="ARBA" id="ARBA00022840"/>
    </source>
</evidence>
<keyword evidence="4" id="KW-0227">DNA damage</keyword>
<feature type="compositionally biased region" description="Basic and acidic residues" evidence="11">
    <location>
        <begin position="869"/>
        <end position="878"/>
    </location>
</feature>
<feature type="domain" description="Helicase C-terminal" evidence="13">
    <location>
        <begin position="462"/>
        <end position="627"/>
    </location>
</feature>
<dbReference type="GO" id="GO:0036297">
    <property type="term" value="P:interstrand cross-link repair"/>
    <property type="evidence" value="ECO:0000318"/>
    <property type="project" value="GO_Central"/>
</dbReference>
<evidence type="ECO:0000256" key="4">
    <source>
        <dbReference type="ARBA" id="ARBA00022763"/>
    </source>
</evidence>
<keyword evidence="6 15" id="KW-0347">Helicase</keyword>
<comment type="similarity">
    <text evidence="2">Belongs to the DEAD box helicase family. DEAH subfamily. FANCM sub-subfamily.</text>
</comment>
<evidence type="ECO:0000256" key="10">
    <source>
        <dbReference type="ARBA" id="ARBA00023242"/>
    </source>
</evidence>
<dbReference type="Proteomes" id="UP000813463">
    <property type="component" value="Chromosome 2"/>
</dbReference>
<dbReference type="RefSeq" id="XP_021847937.1">
    <property type="nucleotide sequence ID" value="XM_021992245.2"/>
</dbReference>
<dbReference type="SMART" id="SM00487">
    <property type="entry name" value="DEXDc"/>
    <property type="match status" value="1"/>
</dbReference>
<keyword evidence="3" id="KW-0547">Nucleotide-binding</keyword>
<keyword evidence="14" id="KW-1185">Reference proteome</keyword>
<evidence type="ECO:0000313" key="14">
    <source>
        <dbReference type="Proteomes" id="UP000813463"/>
    </source>
</evidence>
<feature type="region of interest" description="Disordered" evidence="11">
    <location>
        <begin position="969"/>
        <end position="1012"/>
    </location>
</feature>
<name>A0A9R0IF22_SPIOL</name>
<feature type="domain" description="Helicase ATP-binding" evidence="12">
    <location>
        <begin position="136"/>
        <end position="304"/>
    </location>
</feature>
<dbReference type="GeneID" id="110787618"/>
<keyword evidence="8" id="KW-0238">DNA-binding</keyword>
<dbReference type="GO" id="GO:0009378">
    <property type="term" value="F:four-way junction helicase activity"/>
    <property type="evidence" value="ECO:0000318"/>
    <property type="project" value="GO_Central"/>
</dbReference>
<evidence type="ECO:0000256" key="1">
    <source>
        <dbReference type="ARBA" id="ARBA00004123"/>
    </source>
</evidence>
<accession>A0A9R0IF22</accession>
<evidence type="ECO:0000259" key="12">
    <source>
        <dbReference type="PROSITE" id="PS51192"/>
    </source>
</evidence>
<feature type="region of interest" description="Disordered" evidence="11">
    <location>
        <begin position="1127"/>
        <end position="1146"/>
    </location>
</feature>
<evidence type="ECO:0000256" key="3">
    <source>
        <dbReference type="ARBA" id="ARBA00022741"/>
    </source>
</evidence>
<gene>
    <name evidence="15" type="primary">LOC110787618</name>
</gene>
<dbReference type="GO" id="GO:0043138">
    <property type="term" value="F:3'-5' DNA helicase activity"/>
    <property type="evidence" value="ECO:0000318"/>
    <property type="project" value="GO_Central"/>
</dbReference>
<evidence type="ECO:0000256" key="5">
    <source>
        <dbReference type="ARBA" id="ARBA00022801"/>
    </source>
</evidence>
<dbReference type="InterPro" id="IPR027417">
    <property type="entry name" value="P-loop_NTPase"/>
</dbReference>
<dbReference type="CDD" id="cd12091">
    <property type="entry name" value="FANCM_ID"/>
    <property type="match status" value="1"/>
</dbReference>
<dbReference type="KEGG" id="soe:110787618"/>
<proteinExistence type="inferred from homology"/>
<protein>
    <submittedName>
        <fullName evidence="15">DEAD-box ATP-dependent RNA helicase FANCM isoform X1</fullName>
    </submittedName>
</protein>
<dbReference type="PROSITE" id="PS51192">
    <property type="entry name" value="HELICASE_ATP_BIND_1"/>
    <property type="match status" value="1"/>
</dbReference>
<dbReference type="CDD" id="cd18033">
    <property type="entry name" value="DEXDc_FANCM"/>
    <property type="match status" value="1"/>
</dbReference>
<feature type="compositionally biased region" description="Low complexity" evidence="11">
    <location>
        <begin position="994"/>
        <end position="1005"/>
    </location>
</feature>
<feature type="compositionally biased region" description="Polar residues" evidence="11">
    <location>
        <begin position="1312"/>
        <end position="1321"/>
    </location>
</feature>
<feature type="region of interest" description="Disordered" evidence="11">
    <location>
        <begin position="1312"/>
        <end position="1344"/>
    </location>
</feature>
<dbReference type="GO" id="GO:0000400">
    <property type="term" value="F:four-way junction DNA binding"/>
    <property type="evidence" value="ECO:0000318"/>
    <property type="project" value="GO_Central"/>
</dbReference>
<dbReference type="GO" id="GO:0005634">
    <property type="term" value="C:nucleus"/>
    <property type="evidence" value="ECO:0007669"/>
    <property type="project" value="UniProtKB-SubCell"/>
</dbReference>
<keyword evidence="10" id="KW-0539">Nucleus</keyword>
<dbReference type="InterPro" id="IPR014001">
    <property type="entry name" value="Helicase_ATP-bd"/>
</dbReference>
<feature type="region of interest" description="Disordered" evidence="11">
    <location>
        <begin position="863"/>
        <end position="888"/>
    </location>
</feature>
<comment type="subcellular location">
    <subcellularLocation>
        <location evidence="1">Nucleus</location>
    </subcellularLocation>
</comment>
<dbReference type="InterPro" id="IPR044749">
    <property type="entry name" value="FANCM_DEXDc"/>
</dbReference>
<keyword evidence="5" id="KW-0378">Hydrolase</keyword>
<organism evidence="14 15">
    <name type="scientific">Spinacia oleracea</name>
    <name type="common">Spinach</name>
    <dbReference type="NCBI Taxonomy" id="3562"/>
    <lineage>
        <taxon>Eukaryota</taxon>
        <taxon>Viridiplantae</taxon>
        <taxon>Streptophyta</taxon>
        <taxon>Embryophyta</taxon>
        <taxon>Tracheophyta</taxon>
        <taxon>Spermatophyta</taxon>
        <taxon>Magnoliopsida</taxon>
        <taxon>eudicotyledons</taxon>
        <taxon>Gunneridae</taxon>
        <taxon>Pentapetalae</taxon>
        <taxon>Caryophyllales</taxon>
        <taxon>Chenopodiaceae</taxon>
        <taxon>Chenopodioideae</taxon>
        <taxon>Anserineae</taxon>
        <taxon>Spinacia</taxon>
    </lineage>
</organism>
<dbReference type="Pfam" id="PF00271">
    <property type="entry name" value="Helicase_C"/>
    <property type="match status" value="1"/>
</dbReference>
<dbReference type="InterPro" id="IPR039686">
    <property type="entry name" value="FANCM/Mph1-like_ID"/>
</dbReference>
<reference evidence="14" key="1">
    <citation type="journal article" date="2021" name="Nat. Commun.">
        <title>Genomic analyses provide insights into spinach domestication and the genetic basis of agronomic traits.</title>
        <authorList>
            <person name="Cai X."/>
            <person name="Sun X."/>
            <person name="Xu C."/>
            <person name="Sun H."/>
            <person name="Wang X."/>
            <person name="Ge C."/>
            <person name="Zhang Z."/>
            <person name="Wang Q."/>
            <person name="Fei Z."/>
            <person name="Jiao C."/>
            <person name="Wang Q."/>
        </authorList>
    </citation>
    <scope>NUCLEOTIDE SEQUENCE [LARGE SCALE GENOMIC DNA]</scope>
    <source>
        <strain evidence="14">cv. Varoflay</strain>
    </source>
</reference>
<dbReference type="CDD" id="cd18801">
    <property type="entry name" value="SF2_C_FANCM_Hef"/>
    <property type="match status" value="1"/>
</dbReference>
<evidence type="ECO:0000256" key="11">
    <source>
        <dbReference type="SAM" id="MobiDB-lite"/>
    </source>
</evidence>
<dbReference type="FunFam" id="3.40.50.300:FF:000861">
    <property type="entry name" value="Fanconi anemia, complementation group M"/>
    <property type="match status" value="1"/>
</dbReference>
<evidence type="ECO:0000259" key="13">
    <source>
        <dbReference type="PROSITE" id="PS51194"/>
    </source>
</evidence>
<keyword evidence="7" id="KW-0067">ATP-binding</keyword>
<evidence type="ECO:0000256" key="6">
    <source>
        <dbReference type="ARBA" id="ARBA00022806"/>
    </source>
</evidence>
<evidence type="ECO:0000313" key="15">
    <source>
        <dbReference type="RefSeq" id="XP_021847937.1"/>
    </source>
</evidence>
<evidence type="ECO:0000256" key="9">
    <source>
        <dbReference type="ARBA" id="ARBA00023204"/>
    </source>
</evidence>
<dbReference type="GO" id="GO:0045003">
    <property type="term" value="P:double-strand break repair via synthesis-dependent strand annealing"/>
    <property type="evidence" value="ECO:0000318"/>
    <property type="project" value="GO_Central"/>
</dbReference>
<dbReference type="Gene3D" id="3.40.50.300">
    <property type="entry name" value="P-loop containing nucleotide triphosphate hydrolases"/>
    <property type="match status" value="2"/>
</dbReference>
<dbReference type="PANTHER" id="PTHR14025">
    <property type="entry name" value="FANCONI ANEMIA GROUP M FANCM FAMILY MEMBER"/>
    <property type="match status" value="1"/>
</dbReference>